<evidence type="ECO:0000313" key="2">
    <source>
        <dbReference type="EMBL" id="PMD57831.1"/>
    </source>
</evidence>
<protein>
    <submittedName>
        <fullName evidence="2">Uncharacterized protein</fullName>
    </submittedName>
</protein>
<dbReference type="RefSeq" id="XP_024734735.1">
    <property type="nucleotide sequence ID" value="XM_024880592.1"/>
</dbReference>
<dbReference type="EMBL" id="KZ613843">
    <property type="protein sequence ID" value="PMD57831.1"/>
    <property type="molecule type" value="Genomic_DNA"/>
</dbReference>
<dbReference type="InParanoid" id="A0A2J6T470"/>
<evidence type="ECO:0000256" key="1">
    <source>
        <dbReference type="SAM" id="Coils"/>
    </source>
</evidence>
<reference evidence="2 3" key="1">
    <citation type="submission" date="2016-04" db="EMBL/GenBank/DDBJ databases">
        <title>A degradative enzymes factory behind the ericoid mycorrhizal symbiosis.</title>
        <authorList>
            <consortium name="DOE Joint Genome Institute"/>
            <person name="Martino E."/>
            <person name="Morin E."/>
            <person name="Grelet G."/>
            <person name="Kuo A."/>
            <person name="Kohler A."/>
            <person name="Daghino S."/>
            <person name="Barry K."/>
            <person name="Choi C."/>
            <person name="Cichocki N."/>
            <person name="Clum A."/>
            <person name="Copeland A."/>
            <person name="Hainaut M."/>
            <person name="Haridas S."/>
            <person name="Labutti K."/>
            <person name="Lindquist E."/>
            <person name="Lipzen A."/>
            <person name="Khouja H.-R."/>
            <person name="Murat C."/>
            <person name="Ohm R."/>
            <person name="Olson A."/>
            <person name="Spatafora J."/>
            <person name="Veneault-Fourrey C."/>
            <person name="Henrissat B."/>
            <person name="Grigoriev I."/>
            <person name="Martin F."/>
            <person name="Perotto S."/>
        </authorList>
    </citation>
    <scope>NUCLEOTIDE SEQUENCE [LARGE SCALE GENOMIC DNA]</scope>
    <source>
        <strain evidence="2 3">E</strain>
    </source>
</reference>
<proteinExistence type="predicted"/>
<gene>
    <name evidence="2" type="ORF">K444DRAFT_614771</name>
</gene>
<accession>A0A2J6T470</accession>
<keyword evidence="1" id="KW-0175">Coiled coil</keyword>
<keyword evidence="3" id="KW-1185">Reference proteome</keyword>
<evidence type="ECO:0000313" key="3">
    <source>
        <dbReference type="Proteomes" id="UP000235371"/>
    </source>
</evidence>
<dbReference type="STRING" id="1095630.A0A2J6T470"/>
<dbReference type="OrthoDB" id="428577at2759"/>
<dbReference type="Proteomes" id="UP000235371">
    <property type="component" value="Unassembled WGS sequence"/>
</dbReference>
<dbReference type="GeneID" id="36588669"/>
<name>A0A2J6T470_9HELO</name>
<dbReference type="AlphaFoldDB" id="A0A2J6T470"/>
<feature type="coiled-coil region" evidence="1">
    <location>
        <begin position="46"/>
        <end position="73"/>
    </location>
</feature>
<sequence length="296" mass="32422">MLSDLHGVEVSPCTHNTQRVSLAYLLGLDCMASLLSGFSWKSEQYKNEHFETLKDHSRELRQLNSEFREQFEQAVMLCLKMLSKTGVDRKDNNAFTVFLSSACTPKPELATLVATEHNWIGLLKDTATDCAMAAFGDQCLEFKHNGGATCGGVGKSAFLTALVPNGLSESPLKAKIGSTDAPDSATWAWSWDLEKLQVGEGFWLGERGTLRVKGRLASGVLVTEWQPSRLKSAVKLFVGKEYPHREYAEIDQSGEGGVKPIPVVVISDRARVGRKGGSAFIRVVGWGKGVAKEEEK</sequence>
<organism evidence="2 3">
    <name type="scientific">Hyaloscypha bicolor E</name>
    <dbReference type="NCBI Taxonomy" id="1095630"/>
    <lineage>
        <taxon>Eukaryota</taxon>
        <taxon>Fungi</taxon>
        <taxon>Dikarya</taxon>
        <taxon>Ascomycota</taxon>
        <taxon>Pezizomycotina</taxon>
        <taxon>Leotiomycetes</taxon>
        <taxon>Helotiales</taxon>
        <taxon>Hyaloscyphaceae</taxon>
        <taxon>Hyaloscypha</taxon>
        <taxon>Hyaloscypha bicolor</taxon>
    </lineage>
</organism>